<reference evidence="3" key="1">
    <citation type="journal article" date="2019" name="Int. J. Syst. Evol. Microbiol.">
        <title>The Global Catalogue of Microorganisms (GCM) 10K type strain sequencing project: providing services to taxonomists for standard genome sequencing and annotation.</title>
        <authorList>
            <consortium name="The Broad Institute Genomics Platform"/>
            <consortium name="The Broad Institute Genome Sequencing Center for Infectious Disease"/>
            <person name="Wu L."/>
            <person name="Ma J."/>
        </authorList>
    </citation>
    <scope>NUCLEOTIDE SEQUENCE [LARGE SCALE GENOMIC DNA]</scope>
    <source>
        <strain evidence="3">JCM 17810</strain>
    </source>
</reference>
<dbReference type="InterPro" id="IPR000073">
    <property type="entry name" value="AB_hydrolase_1"/>
</dbReference>
<feature type="domain" description="AB hydrolase-1" evidence="1">
    <location>
        <begin position="5"/>
        <end position="226"/>
    </location>
</feature>
<accession>A0ABP8KX40</accession>
<dbReference type="InterPro" id="IPR050266">
    <property type="entry name" value="AB_hydrolase_sf"/>
</dbReference>
<keyword evidence="2" id="KW-0378">Hydrolase</keyword>
<proteinExistence type="predicted"/>
<dbReference type="GO" id="GO:0016787">
    <property type="term" value="F:hydrolase activity"/>
    <property type="evidence" value="ECO:0007669"/>
    <property type="project" value="UniProtKB-KW"/>
</dbReference>
<comment type="caution">
    <text evidence="2">The sequence shown here is derived from an EMBL/GenBank/DDBJ whole genome shotgun (WGS) entry which is preliminary data.</text>
</comment>
<name>A0ABP8KX40_9MICO</name>
<keyword evidence="3" id="KW-1185">Reference proteome</keyword>
<dbReference type="Pfam" id="PF12697">
    <property type="entry name" value="Abhydrolase_6"/>
    <property type="match status" value="1"/>
</dbReference>
<dbReference type="Gene3D" id="3.40.50.1820">
    <property type="entry name" value="alpha/beta hydrolase"/>
    <property type="match status" value="1"/>
</dbReference>
<evidence type="ECO:0000259" key="1">
    <source>
        <dbReference type="Pfam" id="PF12697"/>
    </source>
</evidence>
<sequence>MSPAVVLVHGIRSSATMWGRQQAALEAAGVPAVAPDLPGHGTRRHEDFTIDGALATIEDAAATAGRDGPVVVAGLSMGSYLALHWTARTTRTPAAVLAASCCTQPQGAGLSAYRALAGLIGRLPDGGAGLNAFMARKFVPEAGRADLEAGGMAISVMADALAGMTGVDTLADLTRIDAPVWLVNGRWDHFRGNERRFLAATRHGRLVIVPGATHLVSLTHPVAFNRVLLELVDEVADASGTMAA</sequence>
<evidence type="ECO:0000313" key="3">
    <source>
        <dbReference type="Proteomes" id="UP001500622"/>
    </source>
</evidence>
<dbReference type="InterPro" id="IPR029058">
    <property type="entry name" value="AB_hydrolase_fold"/>
</dbReference>
<dbReference type="SUPFAM" id="SSF53474">
    <property type="entry name" value="alpha/beta-Hydrolases"/>
    <property type="match status" value="1"/>
</dbReference>
<gene>
    <name evidence="2" type="ORF">GCM10023169_06700</name>
</gene>
<dbReference type="PANTHER" id="PTHR43798">
    <property type="entry name" value="MONOACYLGLYCEROL LIPASE"/>
    <property type="match status" value="1"/>
</dbReference>
<dbReference type="RefSeq" id="WP_345215066.1">
    <property type="nucleotide sequence ID" value="NZ_BAABGN010000002.1"/>
</dbReference>
<dbReference type="Proteomes" id="UP001500622">
    <property type="component" value="Unassembled WGS sequence"/>
</dbReference>
<dbReference type="EMBL" id="BAABGN010000002">
    <property type="protein sequence ID" value="GAA4417826.1"/>
    <property type="molecule type" value="Genomic_DNA"/>
</dbReference>
<organism evidence="2 3">
    <name type="scientific">Georgenia halophila</name>
    <dbReference type="NCBI Taxonomy" id="620889"/>
    <lineage>
        <taxon>Bacteria</taxon>
        <taxon>Bacillati</taxon>
        <taxon>Actinomycetota</taxon>
        <taxon>Actinomycetes</taxon>
        <taxon>Micrococcales</taxon>
        <taxon>Bogoriellaceae</taxon>
        <taxon>Georgenia</taxon>
    </lineage>
</organism>
<evidence type="ECO:0000313" key="2">
    <source>
        <dbReference type="EMBL" id="GAA4417826.1"/>
    </source>
</evidence>
<protein>
    <submittedName>
        <fullName evidence="2">Alpha/beta hydrolase</fullName>
    </submittedName>
</protein>